<gene>
    <name evidence="2" type="ORF">D1B31_00750</name>
</gene>
<dbReference type="Pfam" id="PF07098">
    <property type="entry name" value="DUF1360"/>
    <property type="match status" value="1"/>
</dbReference>
<evidence type="ECO:0000313" key="3">
    <source>
        <dbReference type="Proteomes" id="UP000284416"/>
    </source>
</evidence>
<sequence length="114" mass="12551">MENFTLELLIVMGLASFRLTRIIVFDKITEFIRAPFLDEIEENGDVYVVPKPSGLKKWIGELLSCYWCTGIWASAGLLGMYVFLPKVGIAVILIFAVAAIGGIIETIIGRLLGS</sequence>
<dbReference type="OrthoDB" id="4722315at2"/>
<feature type="transmembrane region" description="Helical" evidence="1">
    <location>
        <begin position="63"/>
        <end position="83"/>
    </location>
</feature>
<feature type="transmembrane region" description="Helical" evidence="1">
    <location>
        <begin position="6"/>
        <end position="24"/>
    </location>
</feature>
<dbReference type="RefSeq" id="WP_118918848.1">
    <property type="nucleotide sequence ID" value="NZ_QWEG01000001.1"/>
</dbReference>
<keyword evidence="3" id="KW-1185">Reference proteome</keyword>
<organism evidence="2 3">
    <name type="scientific">Neobacillus notoginsengisoli</name>
    <dbReference type="NCBI Taxonomy" id="1578198"/>
    <lineage>
        <taxon>Bacteria</taxon>
        <taxon>Bacillati</taxon>
        <taxon>Bacillota</taxon>
        <taxon>Bacilli</taxon>
        <taxon>Bacillales</taxon>
        <taxon>Bacillaceae</taxon>
        <taxon>Neobacillus</taxon>
    </lineage>
</organism>
<feature type="transmembrane region" description="Helical" evidence="1">
    <location>
        <begin position="89"/>
        <end position="112"/>
    </location>
</feature>
<dbReference type="InterPro" id="IPR010773">
    <property type="entry name" value="Mycophage_PG1_Gp7"/>
</dbReference>
<reference evidence="2 3" key="1">
    <citation type="journal article" date="2017" name="Int. J. Syst. Evol. Microbiol.">
        <title>Bacillus notoginsengisoli sp. nov., a novel bacterium isolated from the rhizosphere of Panax notoginseng.</title>
        <authorList>
            <person name="Zhang M.Y."/>
            <person name="Cheng J."/>
            <person name="Cai Y."/>
            <person name="Zhang T.Y."/>
            <person name="Wu Y.Y."/>
            <person name="Manikprabhu D."/>
            <person name="Li W.J."/>
            <person name="Zhang Y.X."/>
        </authorList>
    </citation>
    <scope>NUCLEOTIDE SEQUENCE [LARGE SCALE GENOMIC DNA]</scope>
    <source>
        <strain evidence="2 3">JCM 30743</strain>
    </source>
</reference>
<keyword evidence="1" id="KW-1133">Transmembrane helix</keyword>
<dbReference type="Proteomes" id="UP000284416">
    <property type="component" value="Unassembled WGS sequence"/>
</dbReference>
<keyword evidence="1" id="KW-0472">Membrane</keyword>
<keyword evidence="1" id="KW-0812">Transmembrane</keyword>
<protein>
    <submittedName>
        <fullName evidence="2">DUF1360 domain-containing protein</fullName>
    </submittedName>
</protein>
<name>A0A417YZB0_9BACI</name>
<proteinExistence type="predicted"/>
<dbReference type="AlphaFoldDB" id="A0A417YZB0"/>
<evidence type="ECO:0000256" key="1">
    <source>
        <dbReference type="SAM" id="Phobius"/>
    </source>
</evidence>
<accession>A0A417YZB0</accession>
<comment type="caution">
    <text evidence="2">The sequence shown here is derived from an EMBL/GenBank/DDBJ whole genome shotgun (WGS) entry which is preliminary data.</text>
</comment>
<dbReference type="EMBL" id="QWEG01000001">
    <property type="protein sequence ID" value="RHW43240.1"/>
    <property type="molecule type" value="Genomic_DNA"/>
</dbReference>
<evidence type="ECO:0000313" key="2">
    <source>
        <dbReference type="EMBL" id="RHW43240.1"/>
    </source>
</evidence>